<feature type="compositionally biased region" description="Pro residues" evidence="1">
    <location>
        <begin position="335"/>
        <end position="346"/>
    </location>
</feature>
<keyword evidence="3" id="KW-1185">Reference proteome</keyword>
<feature type="compositionally biased region" description="Low complexity" evidence="1">
    <location>
        <begin position="325"/>
        <end position="334"/>
    </location>
</feature>
<sequence>MAEPEGSPGRLGAVETPTRAPLTDVERGNQMARAEQRIRKVLIELSYKRFKSWRNKPDGFTDTVVFEMDKEYWDAESFQQYIEGKIDECFLQSEYPDIIKGSVQEISLDGDKYGFDRPQVFNKLCSRTKAIKAKPGNTFKVSYYPVGKVTRSKWEEEHKPAETSEKDKAKQTEELLNNTIQAVRVANPDLKMPRAYWRLWAREVIAETTTPLDIPARLLTSGALSIQSDKELATVLRNVSKTIKVRMQRLSPVMVARLSKACEDVFAEFIEDLLPLIWTVVSPEVLKYRVETDVTDIPDAEDSEHQSDSVSVMEDTSTSDDDDTVTYVMDTSSAPIPPPSRRPAQE</sequence>
<protein>
    <submittedName>
        <fullName evidence="2">Uncharacterized protein</fullName>
    </submittedName>
</protein>
<evidence type="ECO:0000313" key="2">
    <source>
        <dbReference type="EMBL" id="GIQ87834.1"/>
    </source>
</evidence>
<evidence type="ECO:0000256" key="1">
    <source>
        <dbReference type="SAM" id="MobiDB-lite"/>
    </source>
</evidence>
<reference evidence="2 3" key="1">
    <citation type="journal article" date="2018" name="PLoS ONE">
        <title>The draft genome of Kipferlia bialata reveals reductive genome evolution in fornicate parasites.</title>
        <authorList>
            <person name="Tanifuji G."/>
            <person name="Takabayashi S."/>
            <person name="Kume K."/>
            <person name="Takagi M."/>
            <person name="Nakayama T."/>
            <person name="Kamikawa R."/>
            <person name="Inagaki Y."/>
            <person name="Hashimoto T."/>
        </authorList>
    </citation>
    <scope>NUCLEOTIDE SEQUENCE [LARGE SCALE GENOMIC DNA]</scope>
    <source>
        <strain evidence="2">NY0173</strain>
    </source>
</reference>
<accession>A0A9K3D2J2</accession>
<dbReference type="Proteomes" id="UP000265618">
    <property type="component" value="Unassembled WGS sequence"/>
</dbReference>
<gene>
    <name evidence="2" type="ORF">KIPB_009953</name>
</gene>
<organism evidence="2 3">
    <name type="scientific">Kipferlia bialata</name>
    <dbReference type="NCBI Taxonomy" id="797122"/>
    <lineage>
        <taxon>Eukaryota</taxon>
        <taxon>Metamonada</taxon>
        <taxon>Carpediemonas-like organisms</taxon>
        <taxon>Kipferlia</taxon>
    </lineage>
</organism>
<evidence type="ECO:0000313" key="3">
    <source>
        <dbReference type="Proteomes" id="UP000265618"/>
    </source>
</evidence>
<feature type="region of interest" description="Disordered" evidence="1">
    <location>
        <begin position="297"/>
        <end position="346"/>
    </location>
</feature>
<proteinExistence type="predicted"/>
<comment type="caution">
    <text evidence="2">The sequence shown here is derived from an EMBL/GenBank/DDBJ whole genome shotgun (WGS) entry which is preliminary data.</text>
</comment>
<name>A0A9K3D2J2_9EUKA</name>
<dbReference type="EMBL" id="BDIP01003537">
    <property type="protein sequence ID" value="GIQ87834.1"/>
    <property type="molecule type" value="Genomic_DNA"/>
</dbReference>
<dbReference type="AlphaFoldDB" id="A0A9K3D2J2"/>
<feature type="region of interest" description="Disordered" evidence="1">
    <location>
        <begin position="1"/>
        <end position="30"/>
    </location>
</feature>